<keyword evidence="4 8" id="KW-0479">Metal-binding</keyword>
<dbReference type="Proteomes" id="UP000829817">
    <property type="component" value="Chromosome"/>
</dbReference>
<comment type="pathway">
    <text evidence="1 8">Purine metabolism; guanine degradation; xanthine from guanine: step 1/1.</text>
</comment>
<dbReference type="Gene3D" id="3.20.20.140">
    <property type="entry name" value="Metal-dependent hydrolases"/>
    <property type="match status" value="1"/>
</dbReference>
<evidence type="ECO:0000256" key="3">
    <source>
        <dbReference type="ARBA" id="ARBA00012781"/>
    </source>
</evidence>
<evidence type="ECO:0000313" key="11">
    <source>
        <dbReference type="Proteomes" id="UP000829817"/>
    </source>
</evidence>
<dbReference type="SUPFAM" id="SSF51556">
    <property type="entry name" value="Metallo-dependent hydrolases"/>
    <property type="match status" value="1"/>
</dbReference>
<dbReference type="InterPro" id="IPR032466">
    <property type="entry name" value="Metal_Hydrolase"/>
</dbReference>
<comment type="catalytic activity">
    <reaction evidence="8">
        <text>guanine + H2O + H(+) = xanthine + NH4(+)</text>
        <dbReference type="Rhea" id="RHEA:14665"/>
        <dbReference type="ChEBI" id="CHEBI:15377"/>
        <dbReference type="ChEBI" id="CHEBI:15378"/>
        <dbReference type="ChEBI" id="CHEBI:16235"/>
        <dbReference type="ChEBI" id="CHEBI:17712"/>
        <dbReference type="ChEBI" id="CHEBI:28938"/>
        <dbReference type="EC" id="3.5.4.3"/>
    </reaction>
</comment>
<reference evidence="10 11" key="1">
    <citation type="journal article" date="2022" name="Res Sq">
        <title>Evolution of multicellular longitudinally dividing oral cavity symbionts (Neisseriaceae).</title>
        <authorList>
            <person name="Nyongesa S."/>
            <person name="Weber P."/>
            <person name="Bernet E."/>
            <person name="Pullido F."/>
            <person name="Nieckarz M."/>
            <person name="Delaby M."/>
            <person name="Nieves C."/>
            <person name="Viehboeck T."/>
            <person name="Krause N."/>
            <person name="Rivera-Millot A."/>
            <person name="Nakamura A."/>
            <person name="Vischer N."/>
            <person name="VanNieuwenhze M."/>
            <person name="Brun Y."/>
            <person name="Cava F."/>
            <person name="Bulgheresi S."/>
            <person name="Veyrier F."/>
        </authorList>
    </citation>
    <scope>NUCLEOTIDE SEQUENCE [LARGE SCALE GENOMIC DNA]</scope>
    <source>
        <strain evidence="10 11">CCUG 63373m</strain>
    </source>
</reference>
<evidence type="ECO:0000256" key="7">
    <source>
        <dbReference type="NCBIfam" id="TIGR02967"/>
    </source>
</evidence>
<dbReference type="Pfam" id="PF01979">
    <property type="entry name" value="Amidohydro_1"/>
    <property type="match status" value="1"/>
</dbReference>
<dbReference type="InterPro" id="IPR051607">
    <property type="entry name" value="Metallo-dep_hydrolases"/>
</dbReference>
<dbReference type="NCBIfam" id="NF006679">
    <property type="entry name" value="PRK09228.1"/>
    <property type="match status" value="1"/>
</dbReference>
<gene>
    <name evidence="10" type="primary">guaD</name>
    <name evidence="10" type="ORF">LVJ83_09640</name>
</gene>
<dbReference type="EC" id="3.5.4.3" evidence="3 7"/>
<dbReference type="Gene3D" id="2.30.40.10">
    <property type="entry name" value="Urease, subunit C, domain 1"/>
    <property type="match status" value="1"/>
</dbReference>
<dbReference type="InterPro" id="IPR014311">
    <property type="entry name" value="Guanine_deaminase"/>
</dbReference>
<evidence type="ECO:0000256" key="1">
    <source>
        <dbReference type="ARBA" id="ARBA00004984"/>
    </source>
</evidence>
<dbReference type="PANTHER" id="PTHR11271">
    <property type="entry name" value="GUANINE DEAMINASE"/>
    <property type="match status" value="1"/>
</dbReference>
<evidence type="ECO:0000256" key="2">
    <source>
        <dbReference type="ARBA" id="ARBA00006745"/>
    </source>
</evidence>
<keyword evidence="5 8" id="KW-0378">Hydrolase</keyword>
<evidence type="ECO:0000256" key="5">
    <source>
        <dbReference type="ARBA" id="ARBA00022801"/>
    </source>
</evidence>
<comment type="function">
    <text evidence="8">Catalyzes the hydrolytic deamination of guanine, producing xanthine and ammonia.</text>
</comment>
<evidence type="ECO:0000256" key="4">
    <source>
        <dbReference type="ARBA" id="ARBA00022723"/>
    </source>
</evidence>
<protein>
    <recommendedName>
        <fullName evidence="3 7">Guanine deaminase</fullName>
        <shortName evidence="8">Guanase</shortName>
        <ecNumber evidence="3 7">3.5.4.3</ecNumber>
    </recommendedName>
    <alternativeName>
        <fullName evidence="8">Guanine aminohydrolase</fullName>
    </alternativeName>
</protein>
<dbReference type="EMBL" id="CP091508">
    <property type="protein sequence ID" value="UOO81227.1"/>
    <property type="molecule type" value="Genomic_DNA"/>
</dbReference>
<sequence length="422" mass="46425">MTLHAHFGEILHYLPDGRPEYFSDGLLLVDEDSGTIIECTAAQSRPDLPDHIRQTRHPNALLMPGFIDSHCHYPQIDIMASYGEQLLDWLNQYTFPAEAEFADAAHARAVAEFFLDELQNAGTTTAMVFATSHPQSADAFFEAARARNMRHICGKVLMDRNAPAALLDSARSGYANSKTLIERWHNQGRLKYAVTPRFAITSTPEQLASAGKLLAEYPGVYLQTHLAENHAEIDFTATLFPERKSYLDVYEHYGLLGATSTFAHGIHLNDAERRRLGDSGSQIAFCPSSNLFLGSGLFNLSASRALCGVSFASDIGAGNSYCMLATLAAAYQVCQLQGYALSAHEAFYSITQGNAQSLRLDAHIGNFNTGKEADFIALDWQATPLLARRTARCRSLEEKLFALMMLGDDRAVKATYIAGKKV</sequence>
<proteinExistence type="inferred from homology"/>
<evidence type="ECO:0000259" key="9">
    <source>
        <dbReference type="Pfam" id="PF01979"/>
    </source>
</evidence>
<dbReference type="PANTHER" id="PTHR11271:SF6">
    <property type="entry name" value="GUANINE DEAMINASE"/>
    <property type="match status" value="1"/>
</dbReference>
<evidence type="ECO:0000256" key="8">
    <source>
        <dbReference type="RuleBase" id="RU366009"/>
    </source>
</evidence>
<keyword evidence="11" id="KW-1185">Reference proteome</keyword>
<name>A0ABY4DQ87_9NEIS</name>
<keyword evidence="6 8" id="KW-0862">Zinc</keyword>
<evidence type="ECO:0000313" key="10">
    <source>
        <dbReference type="EMBL" id="UOO81227.1"/>
    </source>
</evidence>
<comment type="cofactor">
    <cofactor evidence="8">
        <name>Zn(2+)</name>
        <dbReference type="ChEBI" id="CHEBI:29105"/>
    </cofactor>
    <text evidence="8">Binds 1 zinc ion per subunit.</text>
</comment>
<accession>A0ABY4DQ87</accession>
<evidence type="ECO:0000256" key="6">
    <source>
        <dbReference type="ARBA" id="ARBA00022833"/>
    </source>
</evidence>
<dbReference type="InterPro" id="IPR011059">
    <property type="entry name" value="Metal-dep_hydrolase_composite"/>
</dbReference>
<dbReference type="RefSeq" id="WP_244784291.1">
    <property type="nucleotide sequence ID" value="NZ_CP091508.1"/>
</dbReference>
<dbReference type="NCBIfam" id="TIGR02967">
    <property type="entry name" value="guan_deamin"/>
    <property type="match status" value="1"/>
</dbReference>
<dbReference type="GO" id="GO:0008892">
    <property type="term" value="F:guanine deaminase activity"/>
    <property type="evidence" value="ECO:0007669"/>
    <property type="project" value="UniProtKB-EC"/>
</dbReference>
<organism evidence="10 11">
    <name type="scientific">Uruburuella testudinis</name>
    <dbReference type="NCBI Taxonomy" id="1282863"/>
    <lineage>
        <taxon>Bacteria</taxon>
        <taxon>Pseudomonadati</taxon>
        <taxon>Pseudomonadota</taxon>
        <taxon>Betaproteobacteria</taxon>
        <taxon>Neisseriales</taxon>
        <taxon>Neisseriaceae</taxon>
        <taxon>Uruburuella</taxon>
    </lineage>
</organism>
<dbReference type="InterPro" id="IPR006680">
    <property type="entry name" value="Amidohydro-rel"/>
</dbReference>
<comment type="similarity">
    <text evidence="2 8">Belongs to the metallo-dependent hydrolases superfamily. ATZ/TRZ family.</text>
</comment>
<feature type="domain" description="Amidohydrolase-related" evidence="9">
    <location>
        <begin position="62"/>
        <end position="422"/>
    </location>
</feature>